<proteinExistence type="inferred from homology"/>
<keyword evidence="13" id="KW-1185">Reference proteome</keyword>
<keyword evidence="3" id="KW-0328">Glycosyltransferase</keyword>
<keyword evidence="7 9" id="KW-0573">Peptidoglycan synthesis</keyword>
<evidence type="ECO:0000256" key="9">
    <source>
        <dbReference type="PROSITE-ProRule" id="PRU01373"/>
    </source>
</evidence>
<keyword evidence="4" id="KW-0808">Transferase</keyword>
<keyword evidence="8 9" id="KW-0961">Cell wall biogenesis/degradation</keyword>
<dbReference type="PANTHER" id="PTHR30582">
    <property type="entry name" value="L,D-TRANSPEPTIDASE"/>
    <property type="match status" value="1"/>
</dbReference>
<dbReference type="GO" id="GO:0071555">
    <property type="term" value="P:cell wall organization"/>
    <property type="evidence" value="ECO:0007669"/>
    <property type="project" value="UniProtKB-UniRule"/>
</dbReference>
<evidence type="ECO:0000256" key="2">
    <source>
        <dbReference type="ARBA" id="ARBA00005992"/>
    </source>
</evidence>
<dbReference type="PANTHER" id="PTHR30582:SF24">
    <property type="entry name" value="L,D-TRANSPEPTIDASE ERFK_SRFK-RELATED"/>
    <property type="match status" value="1"/>
</dbReference>
<comment type="pathway">
    <text evidence="1 9">Cell wall biogenesis; peptidoglycan biosynthesis.</text>
</comment>
<dbReference type="Gene3D" id="2.40.440.10">
    <property type="entry name" value="L,D-transpeptidase catalytic domain-like"/>
    <property type="match status" value="1"/>
</dbReference>
<feature type="domain" description="L,D-TPase catalytic" evidence="11">
    <location>
        <begin position="189"/>
        <end position="313"/>
    </location>
</feature>
<dbReference type="EMBL" id="CP034550">
    <property type="protein sequence ID" value="QFZ20582.1"/>
    <property type="molecule type" value="Genomic_DNA"/>
</dbReference>
<keyword evidence="10" id="KW-0472">Membrane</keyword>
<dbReference type="GO" id="GO:0005576">
    <property type="term" value="C:extracellular region"/>
    <property type="evidence" value="ECO:0007669"/>
    <property type="project" value="TreeGrafter"/>
</dbReference>
<sequence>MRHDRTSEPGNAATCRIRGIVLGGLALSVLTVATFTLTVAEDRGHGESVPGPSAGRYTVRAVDEPVGDVASPQPRSVSEEQLAELPQADTFTEVIGAPLDSAPERVPDGTVAHPTRTIAGYESPGGEPVVTVPSTQPLGIEPARTRVDTWLPVLERRPGWIQVALPSRPNNSVAWLHLGTEITLATTPYVITVDRDAFTMTLHRHSHEIGRWTVGIGGSNSVTPTGRTFVIAAVHNPTATYTPVLLAVGAHSETYTTYGGGPGTVGIHGWPDPTVFGTADSDGCIRVPADALHTLTTAYSGSPVPAGTPVMIR</sequence>
<dbReference type="OrthoDB" id="5243103at2"/>
<dbReference type="GO" id="GO:0071972">
    <property type="term" value="F:peptidoglycan L,D-transpeptidase activity"/>
    <property type="evidence" value="ECO:0007669"/>
    <property type="project" value="TreeGrafter"/>
</dbReference>
<keyword evidence="5" id="KW-0378">Hydrolase</keyword>
<name>A0A5Q0H4C3_SACSY</name>
<dbReference type="UniPathway" id="UPA00219"/>
<dbReference type="Proteomes" id="UP000325787">
    <property type="component" value="Chromosome"/>
</dbReference>
<keyword evidence="10" id="KW-0812">Transmembrane</keyword>
<dbReference type="InterPro" id="IPR038063">
    <property type="entry name" value="Transpep_catalytic_dom"/>
</dbReference>
<dbReference type="AlphaFoldDB" id="A0A5Q0H4C3"/>
<evidence type="ECO:0000259" key="11">
    <source>
        <dbReference type="PROSITE" id="PS52029"/>
    </source>
</evidence>
<dbReference type="PROSITE" id="PS52029">
    <property type="entry name" value="LD_TPASE"/>
    <property type="match status" value="1"/>
</dbReference>
<dbReference type="GO" id="GO:0008360">
    <property type="term" value="P:regulation of cell shape"/>
    <property type="evidence" value="ECO:0007669"/>
    <property type="project" value="UniProtKB-UniRule"/>
</dbReference>
<reference evidence="13" key="1">
    <citation type="journal article" date="2021" name="Curr. Microbiol.">
        <title>Complete genome of nocamycin-producing strain Saccharothrix syringae NRRL B-16468 reveals the biosynthetic potential for secondary metabolites.</title>
        <authorList>
            <person name="Mo X."/>
            <person name="Yang S."/>
        </authorList>
    </citation>
    <scope>NUCLEOTIDE SEQUENCE [LARGE SCALE GENOMIC DNA]</scope>
    <source>
        <strain evidence="13">ATCC 51364 / DSM 43886 / JCM 6844 / KCTC 9398 / NBRC 14523 / NRRL B-16468 / INA 2240</strain>
    </source>
</reference>
<evidence type="ECO:0000256" key="8">
    <source>
        <dbReference type="ARBA" id="ARBA00023316"/>
    </source>
</evidence>
<feature type="active site" description="Nucleophile" evidence="9">
    <location>
        <position position="284"/>
    </location>
</feature>
<evidence type="ECO:0000256" key="3">
    <source>
        <dbReference type="ARBA" id="ARBA00022676"/>
    </source>
</evidence>
<comment type="similarity">
    <text evidence="2">Belongs to the YkuD family.</text>
</comment>
<gene>
    <name evidence="12" type="ORF">EKG83_27070</name>
</gene>
<dbReference type="Pfam" id="PF03734">
    <property type="entry name" value="YkuD"/>
    <property type="match status" value="1"/>
</dbReference>
<dbReference type="RefSeq" id="WP_153278460.1">
    <property type="nucleotide sequence ID" value="NZ_CP034550.1"/>
</dbReference>
<evidence type="ECO:0000256" key="5">
    <source>
        <dbReference type="ARBA" id="ARBA00022801"/>
    </source>
</evidence>
<protein>
    <submittedName>
        <fullName evidence="12">Murein L,D-transpeptidase</fullName>
    </submittedName>
</protein>
<dbReference type="SUPFAM" id="SSF141523">
    <property type="entry name" value="L,D-transpeptidase catalytic domain-like"/>
    <property type="match status" value="1"/>
</dbReference>
<dbReference type="GO" id="GO:0018104">
    <property type="term" value="P:peptidoglycan-protein cross-linking"/>
    <property type="evidence" value="ECO:0007669"/>
    <property type="project" value="TreeGrafter"/>
</dbReference>
<feature type="active site" description="Proton donor/acceptor" evidence="9">
    <location>
        <position position="268"/>
    </location>
</feature>
<evidence type="ECO:0000256" key="10">
    <source>
        <dbReference type="SAM" id="Phobius"/>
    </source>
</evidence>
<dbReference type="InterPro" id="IPR005490">
    <property type="entry name" value="LD_TPept_cat_dom"/>
</dbReference>
<dbReference type="KEGG" id="ssyi:EKG83_27070"/>
<evidence type="ECO:0000256" key="4">
    <source>
        <dbReference type="ARBA" id="ARBA00022679"/>
    </source>
</evidence>
<dbReference type="GO" id="GO:0016757">
    <property type="term" value="F:glycosyltransferase activity"/>
    <property type="evidence" value="ECO:0007669"/>
    <property type="project" value="UniProtKB-KW"/>
</dbReference>
<dbReference type="CDD" id="cd16913">
    <property type="entry name" value="YkuD_like"/>
    <property type="match status" value="1"/>
</dbReference>
<dbReference type="InterPro" id="IPR050979">
    <property type="entry name" value="LD-transpeptidase"/>
</dbReference>
<evidence type="ECO:0000313" key="12">
    <source>
        <dbReference type="EMBL" id="QFZ20582.1"/>
    </source>
</evidence>
<accession>A0A5Q0H4C3</accession>
<evidence type="ECO:0000256" key="7">
    <source>
        <dbReference type="ARBA" id="ARBA00022984"/>
    </source>
</evidence>
<keyword evidence="6 9" id="KW-0133">Cell shape</keyword>
<evidence type="ECO:0000256" key="6">
    <source>
        <dbReference type="ARBA" id="ARBA00022960"/>
    </source>
</evidence>
<organism evidence="12 13">
    <name type="scientific">Saccharothrix syringae</name>
    <name type="common">Nocardiopsis syringae</name>
    <dbReference type="NCBI Taxonomy" id="103733"/>
    <lineage>
        <taxon>Bacteria</taxon>
        <taxon>Bacillati</taxon>
        <taxon>Actinomycetota</taxon>
        <taxon>Actinomycetes</taxon>
        <taxon>Pseudonocardiales</taxon>
        <taxon>Pseudonocardiaceae</taxon>
        <taxon>Saccharothrix</taxon>
    </lineage>
</organism>
<evidence type="ECO:0000256" key="1">
    <source>
        <dbReference type="ARBA" id="ARBA00004752"/>
    </source>
</evidence>
<feature type="transmembrane region" description="Helical" evidence="10">
    <location>
        <begin position="20"/>
        <end position="40"/>
    </location>
</feature>
<evidence type="ECO:0000313" key="13">
    <source>
        <dbReference type="Proteomes" id="UP000325787"/>
    </source>
</evidence>
<keyword evidence="10" id="KW-1133">Transmembrane helix</keyword>